<dbReference type="InterPro" id="IPR000524">
    <property type="entry name" value="Tscrpt_reg_HTH_GntR"/>
</dbReference>
<evidence type="ECO:0000313" key="5">
    <source>
        <dbReference type="EMBL" id="MFC6357101.1"/>
    </source>
</evidence>
<comment type="caution">
    <text evidence="5">The sequence shown here is derived from an EMBL/GenBank/DDBJ whole genome shotgun (WGS) entry which is preliminary data.</text>
</comment>
<accession>A0ABW1VGP2</accession>
<keyword evidence="2" id="KW-0238">DNA-binding</keyword>
<protein>
    <submittedName>
        <fullName evidence="5">GntR family transcriptional regulator</fullName>
    </submittedName>
</protein>
<dbReference type="PANTHER" id="PTHR43537:SF5">
    <property type="entry name" value="UXU OPERON TRANSCRIPTIONAL REGULATOR"/>
    <property type="match status" value="1"/>
</dbReference>
<evidence type="ECO:0000256" key="3">
    <source>
        <dbReference type="ARBA" id="ARBA00023163"/>
    </source>
</evidence>
<keyword evidence="3" id="KW-0804">Transcription</keyword>
<evidence type="ECO:0000259" key="4">
    <source>
        <dbReference type="PROSITE" id="PS50949"/>
    </source>
</evidence>
<organism evidence="5 6">
    <name type="scientific">Luethyella okanaganae</name>
    <dbReference type="NCBI Taxonomy" id="69372"/>
    <lineage>
        <taxon>Bacteria</taxon>
        <taxon>Bacillati</taxon>
        <taxon>Actinomycetota</taxon>
        <taxon>Actinomycetes</taxon>
        <taxon>Micrococcales</taxon>
        <taxon>Microbacteriaceae</taxon>
        <taxon>Luethyella</taxon>
    </lineage>
</organism>
<dbReference type="SMART" id="SM00895">
    <property type="entry name" value="FCD"/>
    <property type="match status" value="1"/>
</dbReference>
<dbReference type="InterPro" id="IPR011711">
    <property type="entry name" value="GntR_C"/>
</dbReference>
<dbReference type="InterPro" id="IPR036390">
    <property type="entry name" value="WH_DNA-bd_sf"/>
</dbReference>
<proteinExistence type="predicted"/>
<evidence type="ECO:0000256" key="2">
    <source>
        <dbReference type="ARBA" id="ARBA00023125"/>
    </source>
</evidence>
<evidence type="ECO:0000313" key="6">
    <source>
        <dbReference type="Proteomes" id="UP001596306"/>
    </source>
</evidence>
<evidence type="ECO:0000256" key="1">
    <source>
        <dbReference type="ARBA" id="ARBA00023015"/>
    </source>
</evidence>
<keyword evidence="6" id="KW-1185">Reference proteome</keyword>
<gene>
    <name evidence="5" type="ORF">ACFQB0_13400</name>
</gene>
<feature type="domain" description="HTH gntR-type" evidence="4">
    <location>
        <begin position="4"/>
        <end position="71"/>
    </location>
</feature>
<dbReference type="SUPFAM" id="SSF46785">
    <property type="entry name" value="Winged helix' DNA-binding domain"/>
    <property type="match status" value="1"/>
</dbReference>
<dbReference type="EMBL" id="JBHSTP010000003">
    <property type="protein sequence ID" value="MFC6357101.1"/>
    <property type="molecule type" value="Genomic_DNA"/>
</dbReference>
<dbReference type="InterPro" id="IPR036388">
    <property type="entry name" value="WH-like_DNA-bd_sf"/>
</dbReference>
<dbReference type="PROSITE" id="PS50949">
    <property type="entry name" value="HTH_GNTR"/>
    <property type="match status" value="1"/>
</dbReference>
<dbReference type="Pfam" id="PF00392">
    <property type="entry name" value="GntR"/>
    <property type="match status" value="1"/>
</dbReference>
<dbReference type="Pfam" id="PF07729">
    <property type="entry name" value="FCD"/>
    <property type="match status" value="1"/>
</dbReference>
<dbReference type="RefSeq" id="WP_386732544.1">
    <property type="nucleotide sequence ID" value="NZ_JBHSTP010000003.1"/>
</dbReference>
<dbReference type="Gene3D" id="1.10.10.10">
    <property type="entry name" value="Winged helix-like DNA-binding domain superfamily/Winged helix DNA-binding domain"/>
    <property type="match status" value="1"/>
</dbReference>
<dbReference type="Proteomes" id="UP001596306">
    <property type="component" value="Unassembled WGS sequence"/>
</dbReference>
<dbReference type="SMART" id="SM00345">
    <property type="entry name" value="HTH_GNTR"/>
    <property type="match status" value="1"/>
</dbReference>
<dbReference type="Gene3D" id="1.20.120.530">
    <property type="entry name" value="GntR ligand-binding domain-like"/>
    <property type="match status" value="1"/>
</dbReference>
<dbReference type="InterPro" id="IPR008920">
    <property type="entry name" value="TF_FadR/GntR_C"/>
</dbReference>
<sequence>MDARDAAGRLAEQMRDDLTRGVFMPRERLVESELVQRYSCARAAVREALVLLSADGLVERLPNRGAHVRGLTVEEAIEIAEVRLALESLCSSYAALRATEEDRVALSRHVRAMADAVASDSPHRYRSESVEFHECLMRISRHESMTRELRSIRRHNLQRHFPAAFEAGSFSDSLNDHVTIADAILARDGVRAHELMTEHLGRIIAMLTAYRSTLGQRLPLE</sequence>
<dbReference type="SUPFAM" id="SSF48008">
    <property type="entry name" value="GntR ligand-binding domain-like"/>
    <property type="match status" value="1"/>
</dbReference>
<reference evidence="6" key="1">
    <citation type="journal article" date="2019" name="Int. J. Syst. Evol. Microbiol.">
        <title>The Global Catalogue of Microorganisms (GCM) 10K type strain sequencing project: providing services to taxonomists for standard genome sequencing and annotation.</title>
        <authorList>
            <consortium name="The Broad Institute Genomics Platform"/>
            <consortium name="The Broad Institute Genome Sequencing Center for Infectious Disease"/>
            <person name="Wu L."/>
            <person name="Ma J."/>
        </authorList>
    </citation>
    <scope>NUCLEOTIDE SEQUENCE [LARGE SCALE GENOMIC DNA]</scope>
    <source>
        <strain evidence="6">CCUG 43304</strain>
    </source>
</reference>
<name>A0ABW1VGP2_9MICO</name>
<keyword evidence="1" id="KW-0805">Transcription regulation</keyword>
<dbReference type="PANTHER" id="PTHR43537">
    <property type="entry name" value="TRANSCRIPTIONAL REGULATOR, GNTR FAMILY"/>
    <property type="match status" value="1"/>
</dbReference>